<feature type="domain" description="FAD/NAD(P)-binding" evidence="8">
    <location>
        <begin position="11"/>
        <end position="74"/>
    </location>
</feature>
<reference evidence="9" key="1">
    <citation type="journal article" date="2012" name="PLoS ONE">
        <title>Gene sets for utilization of primary and secondary nutrition supplies in the distal gut of endangered iberian lynx.</title>
        <authorList>
            <person name="Alcaide M."/>
            <person name="Messina E."/>
            <person name="Richter M."/>
            <person name="Bargiela R."/>
            <person name="Peplies J."/>
            <person name="Huws S.A."/>
            <person name="Newbold C.J."/>
            <person name="Golyshin P.N."/>
            <person name="Simon M.A."/>
            <person name="Lopez G."/>
            <person name="Yakimov M.M."/>
            <person name="Ferrer M."/>
        </authorList>
    </citation>
    <scope>NUCLEOTIDE SEQUENCE</scope>
</reference>
<dbReference type="InterPro" id="IPR036188">
    <property type="entry name" value="FAD/NAD-bd_sf"/>
</dbReference>
<evidence type="ECO:0000256" key="2">
    <source>
        <dbReference type="ARBA" id="ARBA00007532"/>
    </source>
</evidence>
<keyword evidence="4" id="KW-0274">FAD</keyword>
<evidence type="ECO:0000259" key="8">
    <source>
        <dbReference type="Pfam" id="PF07992"/>
    </source>
</evidence>
<keyword evidence="6" id="KW-0520">NAD</keyword>
<proteinExistence type="inferred from homology"/>
<dbReference type="InterPro" id="IPR023753">
    <property type="entry name" value="FAD/NAD-binding_dom"/>
</dbReference>
<sequence length="212" mass="22612">HVSYEYRNAVKDLLADKVLMAVGRGPNLDSLNLADAGIDFTPRGITVDAHFQTSQPGIYAVGDINGICQLAHATTFQSYHALAHILGEVEQDTTPLDLIPSAVFTTPEAAMVGLTEEAARAAHSDIKVGKAYYRANGRALTMDAAGDGLVKLIATPTDELLGAHILGTHAAELIHELTLVIRLKGTVNDLRHTIHAHPTLSELILQAAEALE</sequence>
<dbReference type="Pfam" id="PF02852">
    <property type="entry name" value="Pyr_redox_dim"/>
    <property type="match status" value="1"/>
</dbReference>
<keyword evidence="3" id="KW-0285">Flavoprotein</keyword>
<comment type="cofactor">
    <cofactor evidence="1">
        <name>FAD</name>
        <dbReference type="ChEBI" id="CHEBI:57692"/>
    </cofactor>
</comment>
<dbReference type="InterPro" id="IPR016156">
    <property type="entry name" value="FAD/NAD-linked_Rdtase_dimer_sf"/>
</dbReference>
<gene>
    <name evidence="9" type="ORF">EVA_13082</name>
</gene>
<evidence type="ECO:0000256" key="5">
    <source>
        <dbReference type="ARBA" id="ARBA00023002"/>
    </source>
</evidence>
<dbReference type="GO" id="GO:0004148">
    <property type="term" value="F:dihydrolipoyl dehydrogenase (NADH) activity"/>
    <property type="evidence" value="ECO:0007669"/>
    <property type="project" value="TreeGrafter"/>
</dbReference>
<comment type="similarity">
    <text evidence="2">Belongs to the class-I pyridine nucleotide-disulfide oxidoreductase family.</text>
</comment>
<feature type="domain" description="Pyridine nucleotide-disulphide oxidoreductase dimerisation" evidence="7">
    <location>
        <begin position="99"/>
        <end position="207"/>
    </location>
</feature>
<dbReference type="EMBL" id="AMCI01004085">
    <property type="protein sequence ID" value="EJW98811.1"/>
    <property type="molecule type" value="Genomic_DNA"/>
</dbReference>
<evidence type="ECO:0000256" key="4">
    <source>
        <dbReference type="ARBA" id="ARBA00022827"/>
    </source>
</evidence>
<dbReference type="GO" id="GO:0050660">
    <property type="term" value="F:flavin adenine dinucleotide binding"/>
    <property type="evidence" value="ECO:0007669"/>
    <property type="project" value="TreeGrafter"/>
</dbReference>
<dbReference type="GO" id="GO:0006103">
    <property type="term" value="P:2-oxoglutarate metabolic process"/>
    <property type="evidence" value="ECO:0007669"/>
    <property type="project" value="TreeGrafter"/>
</dbReference>
<evidence type="ECO:0000259" key="7">
    <source>
        <dbReference type="Pfam" id="PF02852"/>
    </source>
</evidence>
<evidence type="ECO:0000256" key="3">
    <source>
        <dbReference type="ARBA" id="ARBA00022630"/>
    </source>
</evidence>
<accession>J9FUZ8</accession>
<dbReference type="Gene3D" id="3.30.390.30">
    <property type="match status" value="1"/>
</dbReference>
<keyword evidence="5" id="KW-0560">Oxidoreductase</keyword>
<dbReference type="InterPro" id="IPR004099">
    <property type="entry name" value="Pyr_nucl-diS_OxRdtase_dimer"/>
</dbReference>
<name>J9FUZ8_9ZZZZ</name>
<dbReference type="InterPro" id="IPR050151">
    <property type="entry name" value="Class-I_Pyr_Nuc-Dis_Oxidored"/>
</dbReference>
<dbReference type="SUPFAM" id="SSF55424">
    <property type="entry name" value="FAD/NAD-linked reductases, dimerisation (C-terminal) domain"/>
    <property type="match status" value="1"/>
</dbReference>
<comment type="caution">
    <text evidence="9">The sequence shown here is derived from an EMBL/GenBank/DDBJ whole genome shotgun (WGS) entry which is preliminary data.</text>
</comment>
<organism evidence="9">
    <name type="scientific">gut metagenome</name>
    <dbReference type="NCBI Taxonomy" id="749906"/>
    <lineage>
        <taxon>unclassified sequences</taxon>
        <taxon>metagenomes</taxon>
        <taxon>organismal metagenomes</taxon>
    </lineage>
</organism>
<dbReference type="SUPFAM" id="SSF51905">
    <property type="entry name" value="FAD/NAD(P)-binding domain"/>
    <property type="match status" value="1"/>
</dbReference>
<dbReference type="PRINTS" id="PR00368">
    <property type="entry name" value="FADPNR"/>
</dbReference>
<dbReference type="FunFam" id="3.30.390.30:FF:000001">
    <property type="entry name" value="Dihydrolipoyl dehydrogenase"/>
    <property type="match status" value="1"/>
</dbReference>
<dbReference type="AlphaFoldDB" id="J9FUZ8"/>
<dbReference type="PANTHER" id="PTHR22912">
    <property type="entry name" value="DISULFIDE OXIDOREDUCTASE"/>
    <property type="match status" value="1"/>
</dbReference>
<dbReference type="PRINTS" id="PR00411">
    <property type="entry name" value="PNDRDTASEI"/>
</dbReference>
<dbReference type="Pfam" id="PF07992">
    <property type="entry name" value="Pyr_redox_2"/>
    <property type="match status" value="1"/>
</dbReference>
<evidence type="ECO:0000256" key="6">
    <source>
        <dbReference type="ARBA" id="ARBA00023027"/>
    </source>
</evidence>
<dbReference type="Gene3D" id="3.50.50.60">
    <property type="entry name" value="FAD/NAD(P)-binding domain"/>
    <property type="match status" value="1"/>
</dbReference>
<evidence type="ECO:0000256" key="1">
    <source>
        <dbReference type="ARBA" id="ARBA00001974"/>
    </source>
</evidence>
<dbReference type="PANTHER" id="PTHR22912:SF217">
    <property type="entry name" value="DIHYDROLIPOYL DEHYDROGENASE"/>
    <property type="match status" value="1"/>
</dbReference>
<evidence type="ECO:0000313" key="9">
    <source>
        <dbReference type="EMBL" id="EJW98811.1"/>
    </source>
</evidence>
<protein>
    <submittedName>
        <fullName evidence="9">Dihydrolipoyl dehydrogenase</fullName>
    </submittedName>
</protein>
<feature type="non-terminal residue" evidence="9">
    <location>
        <position position="1"/>
    </location>
</feature>